<dbReference type="InterPro" id="IPR042099">
    <property type="entry name" value="ANL_N_sf"/>
</dbReference>
<dbReference type="Gene3D" id="3.30.300.30">
    <property type="match status" value="1"/>
</dbReference>
<keyword evidence="3 5" id="KW-0547">Nucleotide-binding</keyword>
<feature type="domain" description="AMP-binding enzyme C-terminal" evidence="7">
    <location>
        <begin position="423"/>
        <end position="496"/>
    </location>
</feature>
<keyword evidence="2 5" id="KW-0436">Ligase</keyword>
<dbReference type="PANTHER" id="PTHR43767">
    <property type="entry name" value="LONG-CHAIN-FATTY-ACID--COA LIGASE"/>
    <property type="match status" value="1"/>
</dbReference>
<dbReference type="PANTHER" id="PTHR43767:SF1">
    <property type="entry name" value="NONRIBOSOMAL PEPTIDE SYNTHASE PES1 (EUROFUNG)-RELATED"/>
    <property type="match status" value="1"/>
</dbReference>
<dbReference type="GO" id="GO:0005524">
    <property type="term" value="F:ATP binding"/>
    <property type="evidence" value="ECO:0007669"/>
    <property type="project" value="UniProtKB-KW"/>
</dbReference>
<dbReference type="UniPathway" id="UPA01057">
    <property type="reaction ID" value="UER00166"/>
</dbReference>
<dbReference type="Pfam" id="PF00501">
    <property type="entry name" value="AMP-binding"/>
    <property type="match status" value="1"/>
</dbReference>
<comment type="pathway">
    <text evidence="5">Quinol/quinone metabolism; menaquinone biosynthesis.</text>
</comment>
<evidence type="ECO:0000256" key="5">
    <source>
        <dbReference type="HAMAP-Rule" id="MF_00731"/>
    </source>
</evidence>
<evidence type="ECO:0000259" key="6">
    <source>
        <dbReference type="Pfam" id="PF00501"/>
    </source>
</evidence>
<dbReference type="Proteomes" id="UP000190229">
    <property type="component" value="Unassembled WGS sequence"/>
</dbReference>
<dbReference type="UniPathway" id="UPA00079"/>
<name>A0A1V4EWI2_9BACL</name>
<keyword evidence="9" id="KW-1185">Reference proteome</keyword>
<evidence type="ECO:0000256" key="4">
    <source>
        <dbReference type="ARBA" id="ARBA00022840"/>
    </source>
</evidence>
<dbReference type="InterPro" id="IPR000873">
    <property type="entry name" value="AMP-dep_synth/lig_dom"/>
</dbReference>
<dbReference type="Gene3D" id="3.40.50.12780">
    <property type="entry name" value="N-terminal domain of ligase-like"/>
    <property type="match status" value="1"/>
</dbReference>
<evidence type="ECO:0000256" key="2">
    <source>
        <dbReference type="ARBA" id="ARBA00022598"/>
    </source>
</evidence>
<feature type="domain" description="AMP-dependent synthetase/ligase" evidence="6">
    <location>
        <begin position="34"/>
        <end position="373"/>
    </location>
</feature>
<evidence type="ECO:0000313" key="8">
    <source>
        <dbReference type="EMBL" id="OPG17296.1"/>
    </source>
</evidence>
<proteinExistence type="inferred from homology"/>
<keyword evidence="1 5" id="KW-0474">Menaquinone biosynthesis</keyword>
<protein>
    <recommendedName>
        <fullName evidence="5">2-succinylbenzoate--CoA ligase</fullName>
        <ecNumber evidence="5">6.2.1.26</ecNumber>
    </recommendedName>
    <alternativeName>
        <fullName evidence="5">o-succinylbenzoyl-CoA synthetase</fullName>
        <shortName evidence="5">OSB-CoA synthetase</shortName>
    </alternativeName>
</protein>
<dbReference type="GO" id="GO:0008756">
    <property type="term" value="F:o-succinylbenzoate-CoA ligase activity"/>
    <property type="evidence" value="ECO:0007669"/>
    <property type="project" value="UniProtKB-UniRule"/>
</dbReference>
<comment type="pathway">
    <text evidence="5">Quinol/quinone metabolism; 1,4-dihydroxy-2-naphthoate biosynthesis; 1,4-dihydroxy-2-naphthoate from chorismate: step 5/7.</text>
</comment>
<gene>
    <name evidence="5" type="primary">menE</name>
    <name evidence="8" type="ORF">B2M26_02935</name>
</gene>
<dbReference type="EC" id="6.2.1.26" evidence="5"/>
<comment type="similarity">
    <text evidence="5">Belongs to the ATP-dependent AMP-binding enzyme family. MenE subfamily.</text>
</comment>
<dbReference type="InterPro" id="IPR020845">
    <property type="entry name" value="AMP-binding_CS"/>
</dbReference>
<organism evidence="8 9">
    <name type="scientific">Ferroacidibacillus organovorans</name>
    <dbReference type="NCBI Taxonomy" id="1765683"/>
    <lineage>
        <taxon>Bacteria</taxon>
        <taxon>Bacillati</taxon>
        <taxon>Bacillota</taxon>
        <taxon>Bacilli</taxon>
        <taxon>Bacillales</taxon>
        <taxon>Alicyclobacillaceae</taxon>
        <taxon>Ferroacidibacillus</taxon>
    </lineage>
</organism>
<dbReference type="InterPro" id="IPR010192">
    <property type="entry name" value="MenE"/>
</dbReference>
<keyword evidence="4 5" id="KW-0067">ATP-binding</keyword>
<dbReference type="SUPFAM" id="SSF56801">
    <property type="entry name" value="Acetyl-CoA synthetase-like"/>
    <property type="match status" value="1"/>
</dbReference>
<reference evidence="8 9" key="1">
    <citation type="submission" date="2017-02" db="EMBL/GenBank/DDBJ databases">
        <title>Draft genome of Acidibacillus ferrooxidans Huett2.</title>
        <authorList>
            <person name="Schopf S."/>
        </authorList>
    </citation>
    <scope>NUCLEOTIDE SEQUENCE [LARGE SCALE GENOMIC DNA]</scope>
    <source>
        <strain evidence="8 9">Huett2</strain>
    </source>
</reference>
<dbReference type="HAMAP" id="MF_00731">
    <property type="entry name" value="MenE"/>
    <property type="match status" value="1"/>
</dbReference>
<dbReference type="InterPro" id="IPR050237">
    <property type="entry name" value="ATP-dep_AMP-bd_enzyme"/>
</dbReference>
<comment type="catalytic activity">
    <reaction evidence="5">
        <text>2-succinylbenzoate + ATP + CoA = 2-succinylbenzoyl-CoA + AMP + diphosphate</text>
        <dbReference type="Rhea" id="RHEA:17009"/>
        <dbReference type="ChEBI" id="CHEBI:18325"/>
        <dbReference type="ChEBI" id="CHEBI:30616"/>
        <dbReference type="ChEBI" id="CHEBI:33019"/>
        <dbReference type="ChEBI" id="CHEBI:57287"/>
        <dbReference type="ChEBI" id="CHEBI:57364"/>
        <dbReference type="ChEBI" id="CHEBI:456215"/>
        <dbReference type="EC" id="6.2.1.26"/>
    </reaction>
</comment>
<dbReference type="AlphaFoldDB" id="A0A1V4EWI2"/>
<accession>A0A1V4EWI2</accession>
<dbReference type="NCBIfam" id="TIGR01923">
    <property type="entry name" value="menE"/>
    <property type="match status" value="1"/>
</dbReference>
<dbReference type="EMBL" id="MWPS01000005">
    <property type="protein sequence ID" value="OPG17296.1"/>
    <property type="molecule type" value="Genomic_DNA"/>
</dbReference>
<dbReference type="GO" id="GO:0009234">
    <property type="term" value="P:menaquinone biosynthetic process"/>
    <property type="evidence" value="ECO:0007669"/>
    <property type="project" value="UniProtKB-UniRule"/>
</dbReference>
<dbReference type="PROSITE" id="PS00455">
    <property type="entry name" value="AMP_BINDING"/>
    <property type="match status" value="1"/>
</dbReference>
<sequence>MMSERVICEKEAVWTDGAGSGVTDERVEDWLYALRHMDTLAIEHEGQPVSYRELAERVASRAAFLAELGVTRGERVAVLMAHGLLFAITLHALRYLGAVTVPINARLSLEEMVWQVDDVEARTLLCDEAHEVQRIAICERLSHVRAWRCAVEMKEGKRAFAPDSICLSDVQSIIYTSGTTGRPKGALLTYGNHFASAVASALRLGMLPTDRWLTALPLFHVGGQAVLMRSIIYGTAAVLQDRFDEAAHRARLLQGDITMVSVVAATLLRMMDDEVTFPAALRVVLLGGGPAPAPLLKRCIARGVPVVQTYGLTEANSQVATLRPAEVSSRVGSAGQPLMSSTVRIVDERGEYCPPNGVGEIQIKGPTLCAGYWQEKKVRSALAEDGWFHTGDIGYLDEEGYLYVLDRRKDLIVSGGENVYPAEVEAVLLTHPSVAEAAVVGRDDATYGQVPVAVLAVHAPYDEAALLSFCRAQLAGYKVPKQLLVVDRLPRNAAGKLLKREMRLWF</sequence>
<comment type="caution">
    <text evidence="8">The sequence shown here is derived from an EMBL/GenBank/DDBJ whole genome shotgun (WGS) entry which is preliminary data.</text>
</comment>
<dbReference type="InterPro" id="IPR025110">
    <property type="entry name" value="AMP-bd_C"/>
</dbReference>
<evidence type="ECO:0000256" key="3">
    <source>
        <dbReference type="ARBA" id="ARBA00022741"/>
    </source>
</evidence>
<dbReference type="Pfam" id="PF13193">
    <property type="entry name" value="AMP-binding_C"/>
    <property type="match status" value="1"/>
</dbReference>
<evidence type="ECO:0000256" key="1">
    <source>
        <dbReference type="ARBA" id="ARBA00022428"/>
    </source>
</evidence>
<evidence type="ECO:0000313" key="9">
    <source>
        <dbReference type="Proteomes" id="UP000190229"/>
    </source>
</evidence>
<comment type="function">
    <text evidence="5">Converts 2-succinylbenzoate (OSB) to 2-succinylbenzoyl-CoA (OSB-CoA).</text>
</comment>
<dbReference type="InterPro" id="IPR045851">
    <property type="entry name" value="AMP-bd_C_sf"/>
</dbReference>
<evidence type="ECO:0000259" key="7">
    <source>
        <dbReference type="Pfam" id="PF13193"/>
    </source>
</evidence>